<organism evidence="2 3">
    <name type="scientific">Calocera cornea HHB12733</name>
    <dbReference type="NCBI Taxonomy" id="1353952"/>
    <lineage>
        <taxon>Eukaryota</taxon>
        <taxon>Fungi</taxon>
        <taxon>Dikarya</taxon>
        <taxon>Basidiomycota</taxon>
        <taxon>Agaricomycotina</taxon>
        <taxon>Dacrymycetes</taxon>
        <taxon>Dacrymycetales</taxon>
        <taxon>Dacrymycetaceae</taxon>
        <taxon>Calocera</taxon>
    </lineage>
</organism>
<evidence type="ECO:0000313" key="2">
    <source>
        <dbReference type="EMBL" id="KZT54851.1"/>
    </source>
</evidence>
<name>A0A165EGY8_9BASI</name>
<keyword evidence="3" id="KW-1185">Reference proteome</keyword>
<dbReference type="EMBL" id="KV424006">
    <property type="protein sequence ID" value="KZT54851.1"/>
    <property type="molecule type" value="Genomic_DNA"/>
</dbReference>
<dbReference type="InParanoid" id="A0A165EGY8"/>
<evidence type="ECO:0000313" key="3">
    <source>
        <dbReference type="Proteomes" id="UP000076842"/>
    </source>
</evidence>
<feature type="region of interest" description="Disordered" evidence="1">
    <location>
        <begin position="1"/>
        <end position="31"/>
    </location>
</feature>
<dbReference type="Proteomes" id="UP000076842">
    <property type="component" value="Unassembled WGS sequence"/>
</dbReference>
<proteinExistence type="predicted"/>
<gene>
    <name evidence="2" type="ORF">CALCODRAFT_372534</name>
</gene>
<accession>A0A165EGY8</accession>
<feature type="compositionally biased region" description="Polar residues" evidence="1">
    <location>
        <begin position="1"/>
        <end position="10"/>
    </location>
</feature>
<reference evidence="2 3" key="1">
    <citation type="journal article" date="2016" name="Mol. Biol. Evol.">
        <title>Comparative Genomics of Early-Diverging Mushroom-Forming Fungi Provides Insights into the Origins of Lignocellulose Decay Capabilities.</title>
        <authorList>
            <person name="Nagy L.G."/>
            <person name="Riley R."/>
            <person name="Tritt A."/>
            <person name="Adam C."/>
            <person name="Daum C."/>
            <person name="Floudas D."/>
            <person name="Sun H."/>
            <person name="Yadav J.S."/>
            <person name="Pangilinan J."/>
            <person name="Larsson K.H."/>
            <person name="Matsuura K."/>
            <person name="Barry K."/>
            <person name="Labutti K."/>
            <person name="Kuo R."/>
            <person name="Ohm R.A."/>
            <person name="Bhattacharya S.S."/>
            <person name="Shirouzu T."/>
            <person name="Yoshinaga Y."/>
            <person name="Martin F.M."/>
            <person name="Grigoriev I.V."/>
            <person name="Hibbett D.S."/>
        </authorList>
    </citation>
    <scope>NUCLEOTIDE SEQUENCE [LARGE SCALE GENOMIC DNA]</scope>
    <source>
        <strain evidence="2 3">HHB12733</strain>
    </source>
</reference>
<sequence length="208" mass="22949">MPPIFQNASASPRDDPSRSGPGPAPTSWTGRPTVVNIWKTKEESTPRFEFKEIGEWDLPSWITKSHGLQKNILWTMRLVVCSRQTPNSPIASLPFPDKTLDFISEILDLPTYVRQAAADPFDLFVALGDDDDSPSDEGMMQIILRLMHLDGDSCCLGLFHSPKTGTTNAVLLGLQPDDSLNGVQKLVTQLQAYSSSAWHPMLLTEAPT</sequence>
<evidence type="ECO:0000256" key="1">
    <source>
        <dbReference type="SAM" id="MobiDB-lite"/>
    </source>
</evidence>
<protein>
    <submittedName>
        <fullName evidence="2">Uncharacterized protein</fullName>
    </submittedName>
</protein>
<dbReference type="AlphaFoldDB" id="A0A165EGY8"/>